<evidence type="ECO:0000313" key="1">
    <source>
        <dbReference type="EMBL" id="GGD33652.1"/>
    </source>
</evidence>
<organism evidence="1 2">
    <name type="scientific">Microbacterium faecale</name>
    <dbReference type="NCBI Taxonomy" id="1804630"/>
    <lineage>
        <taxon>Bacteria</taxon>
        <taxon>Bacillati</taxon>
        <taxon>Actinomycetota</taxon>
        <taxon>Actinomycetes</taxon>
        <taxon>Micrococcales</taxon>
        <taxon>Microbacteriaceae</taxon>
        <taxon>Microbacterium</taxon>
    </lineage>
</organism>
<comment type="caution">
    <text evidence="1">The sequence shown here is derived from an EMBL/GenBank/DDBJ whole genome shotgun (WGS) entry which is preliminary data.</text>
</comment>
<dbReference type="Gene3D" id="3.20.20.150">
    <property type="entry name" value="Divalent-metal-dependent TIM barrel enzymes"/>
    <property type="match status" value="1"/>
</dbReference>
<gene>
    <name evidence="1" type="ORF">GCM10010915_12550</name>
</gene>
<dbReference type="InterPro" id="IPR036237">
    <property type="entry name" value="Xyl_isomerase-like_sf"/>
</dbReference>
<accession>A0A917DFC3</accession>
<dbReference type="SUPFAM" id="SSF51658">
    <property type="entry name" value="Xylose isomerase-like"/>
    <property type="match status" value="1"/>
</dbReference>
<dbReference type="Proteomes" id="UP000633205">
    <property type="component" value="Unassembled WGS sequence"/>
</dbReference>
<keyword evidence="1" id="KW-0413">Isomerase</keyword>
<reference evidence="1" key="2">
    <citation type="submission" date="2020-09" db="EMBL/GenBank/DDBJ databases">
        <authorList>
            <person name="Sun Q."/>
            <person name="Zhou Y."/>
        </authorList>
    </citation>
    <scope>NUCLEOTIDE SEQUENCE</scope>
    <source>
        <strain evidence="1">CGMCC 1.15152</strain>
    </source>
</reference>
<name>A0A917DFC3_9MICO</name>
<dbReference type="GO" id="GO:0016853">
    <property type="term" value="F:isomerase activity"/>
    <property type="evidence" value="ECO:0007669"/>
    <property type="project" value="UniProtKB-KW"/>
</dbReference>
<protein>
    <submittedName>
        <fullName evidence="1">Xylose isomerase</fullName>
    </submittedName>
</protein>
<dbReference type="AlphaFoldDB" id="A0A917DFC3"/>
<reference evidence="1" key="1">
    <citation type="journal article" date="2014" name="Int. J. Syst. Evol. Microbiol.">
        <title>Complete genome sequence of Corynebacterium casei LMG S-19264T (=DSM 44701T), isolated from a smear-ripened cheese.</title>
        <authorList>
            <consortium name="US DOE Joint Genome Institute (JGI-PGF)"/>
            <person name="Walter F."/>
            <person name="Albersmeier A."/>
            <person name="Kalinowski J."/>
            <person name="Ruckert C."/>
        </authorList>
    </citation>
    <scope>NUCLEOTIDE SEQUENCE</scope>
    <source>
        <strain evidence="1">CGMCC 1.15152</strain>
    </source>
</reference>
<sequence>MALGINTCFAVKRWSNADDILRIVRDDLGLDLCQLSVDNLPLADPRSAEAQAYVRRFAAVAERVGVELHSIFTGLAAYSTSLLLSDDVEARTLAEAWYSALIELGGSVGVTSVGGHIGALSVPTAADPARRAAAFDELHERMLRLSARATVEGVSSLLFENMAVGREPGASCDDALEIERALAMSSTPWQLCLDVGHPIAMTEVDDDPLTRWFEAPWRSSPMLQLQYSRPGVDMHDGFDGVDPDVGVNPRVVAAAIRDAGWTNNPMLIEVIPAHEMRDDAVVPKLRRTVDAWTTVLA</sequence>
<dbReference type="EMBL" id="BMHO01000001">
    <property type="protein sequence ID" value="GGD33652.1"/>
    <property type="molecule type" value="Genomic_DNA"/>
</dbReference>
<evidence type="ECO:0000313" key="2">
    <source>
        <dbReference type="Proteomes" id="UP000633205"/>
    </source>
</evidence>
<proteinExistence type="predicted"/>
<keyword evidence="2" id="KW-1185">Reference proteome</keyword>